<protein>
    <submittedName>
        <fullName evidence="2">Uncharacterized protein</fullName>
    </submittedName>
</protein>
<reference evidence="2" key="1">
    <citation type="journal article" date="2020" name="Stud. Mycol.">
        <title>101 Dothideomycetes genomes: a test case for predicting lifestyles and emergence of pathogens.</title>
        <authorList>
            <person name="Haridas S."/>
            <person name="Albert R."/>
            <person name="Binder M."/>
            <person name="Bloem J."/>
            <person name="Labutti K."/>
            <person name="Salamov A."/>
            <person name="Andreopoulos B."/>
            <person name="Baker S."/>
            <person name="Barry K."/>
            <person name="Bills G."/>
            <person name="Bluhm B."/>
            <person name="Cannon C."/>
            <person name="Castanera R."/>
            <person name="Culley D."/>
            <person name="Daum C."/>
            <person name="Ezra D."/>
            <person name="Gonzalez J."/>
            <person name="Henrissat B."/>
            <person name="Kuo A."/>
            <person name="Liang C."/>
            <person name="Lipzen A."/>
            <person name="Lutzoni F."/>
            <person name="Magnuson J."/>
            <person name="Mondo S."/>
            <person name="Nolan M."/>
            <person name="Ohm R."/>
            <person name="Pangilinan J."/>
            <person name="Park H.-J."/>
            <person name="Ramirez L."/>
            <person name="Alfaro M."/>
            <person name="Sun H."/>
            <person name="Tritt A."/>
            <person name="Yoshinaga Y."/>
            <person name="Zwiers L.-H."/>
            <person name="Turgeon B."/>
            <person name="Goodwin S."/>
            <person name="Spatafora J."/>
            <person name="Crous P."/>
            <person name="Grigoriev I."/>
        </authorList>
    </citation>
    <scope>NUCLEOTIDE SEQUENCE</scope>
    <source>
        <strain evidence="2">CBS 109.77</strain>
    </source>
</reference>
<accession>A0A6A6WND9</accession>
<evidence type="ECO:0000313" key="2">
    <source>
        <dbReference type="EMBL" id="KAF2785576.1"/>
    </source>
</evidence>
<feature type="region of interest" description="Disordered" evidence="1">
    <location>
        <begin position="1"/>
        <end position="88"/>
    </location>
</feature>
<proteinExistence type="predicted"/>
<dbReference type="AlphaFoldDB" id="A0A6A6WND9"/>
<feature type="compositionally biased region" description="Polar residues" evidence="1">
    <location>
        <begin position="67"/>
        <end position="83"/>
    </location>
</feature>
<gene>
    <name evidence="2" type="ORF">K505DRAFT_344538</name>
</gene>
<dbReference type="EMBL" id="MU002839">
    <property type="protein sequence ID" value="KAF2785576.1"/>
    <property type="molecule type" value="Genomic_DNA"/>
</dbReference>
<name>A0A6A6WND9_9PLEO</name>
<sequence>MAPVNDVVQDQELEEELDSRPRHTRPRHNRLHISLNKGNLVQEEEPDSRSRHNRLRISLNKRRRSNKPPNSKQHRQQQLNSRNPRLERVGYGMKHSKDTDVMTGRSGCGSSLGQYAQFYSHINDVANSERFRSLHLVTRRLLC</sequence>
<evidence type="ECO:0000313" key="3">
    <source>
        <dbReference type="Proteomes" id="UP000799757"/>
    </source>
</evidence>
<keyword evidence="3" id="KW-1185">Reference proteome</keyword>
<feature type="compositionally biased region" description="Basic residues" evidence="1">
    <location>
        <begin position="51"/>
        <end position="66"/>
    </location>
</feature>
<organism evidence="2 3">
    <name type="scientific">Melanomma pulvis-pyrius CBS 109.77</name>
    <dbReference type="NCBI Taxonomy" id="1314802"/>
    <lineage>
        <taxon>Eukaryota</taxon>
        <taxon>Fungi</taxon>
        <taxon>Dikarya</taxon>
        <taxon>Ascomycota</taxon>
        <taxon>Pezizomycotina</taxon>
        <taxon>Dothideomycetes</taxon>
        <taxon>Pleosporomycetidae</taxon>
        <taxon>Pleosporales</taxon>
        <taxon>Melanommataceae</taxon>
        <taxon>Melanomma</taxon>
    </lineage>
</organism>
<feature type="compositionally biased region" description="Basic residues" evidence="1">
    <location>
        <begin position="22"/>
        <end position="31"/>
    </location>
</feature>
<dbReference type="Proteomes" id="UP000799757">
    <property type="component" value="Unassembled WGS sequence"/>
</dbReference>
<evidence type="ECO:0000256" key="1">
    <source>
        <dbReference type="SAM" id="MobiDB-lite"/>
    </source>
</evidence>